<dbReference type="eggNOG" id="COG4842">
    <property type="taxonomic scope" value="Bacteria"/>
</dbReference>
<organism evidence="3 4">
    <name type="scientific">Clostridium acetobutylicum (strain ATCC 824 / DSM 792 / JCM 1419 / IAM 19013 / LMG 5710 / NBRC 13948 / NRRL B-527 / VKM B-1787 / 2291 / W)</name>
    <dbReference type="NCBI Taxonomy" id="272562"/>
    <lineage>
        <taxon>Bacteria</taxon>
        <taxon>Bacillati</taxon>
        <taxon>Bacillota</taxon>
        <taxon>Clostridia</taxon>
        <taxon>Eubacteriales</taxon>
        <taxon>Clostridiaceae</taxon>
        <taxon>Clostridium</taxon>
    </lineage>
</organism>
<gene>
    <name evidence="3" type="ordered locus">CA_C0047</name>
</gene>
<dbReference type="OrthoDB" id="9904563at2"/>
<dbReference type="KEGG" id="cac:CA_C0047"/>
<evidence type="ECO:0000313" key="4">
    <source>
        <dbReference type="Proteomes" id="UP000000814"/>
    </source>
</evidence>
<dbReference type="InterPro" id="IPR010310">
    <property type="entry name" value="T7SS_ESAT-6-like"/>
</dbReference>
<dbReference type="GeneID" id="44996529"/>
<evidence type="ECO:0000256" key="2">
    <source>
        <dbReference type="SAM" id="Coils"/>
    </source>
</evidence>
<dbReference type="RefSeq" id="WP_010963376.1">
    <property type="nucleotide sequence ID" value="NC_003030.1"/>
</dbReference>
<protein>
    <recommendedName>
        <fullName evidence="1">ESAT-6-like protein</fullName>
    </recommendedName>
</protein>
<evidence type="ECO:0000256" key="1">
    <source>
        <dbReference type="RuleBase" id="RU362001"/>
    </source>
</evidence>
<dbReference type="Gene3D" id="1.10.287.1060">
    <property type="entry name" value="ESAT-6-like"/>
    <property type="match status" value="1"/>
</dbReference>
<feature type="coiled-coil region" evidence="2">
    <location>
        <begin position="11"/>
        <end position="45"/>
    </location>
</feature>
<sequence>MSANYDIKINMETLQSAINEYKNCKTTLENLLKELESGLKALEGTEWKGAAKEAFVNAQFPNFKEGMQRHCNMIGELIKELQETAKEFTKLDNELKTEFAKEA</sequence>
<dbReference type="NCBIfam" id="TIGR03930">
    <property type="entry name" value="WXG100_ESAT6"/>
    <property type="match status" value="1"/>
</dbReference>
<dbReference type="SUPFAM" id="SSF140453">
    <property type="entry name" value="EsxAB dimer-like"/>
    <property type="match status" value="1"/>
</dbReference>
<dbReference type="PATRIC" id="fig|272562.8.peg.227"/>
<dbReference type="EMBL" id="AE001437">
    <property type="protein sequence ID" value="AAK78034.1"/>
    <property type="molecule type" value="Genomic_DNA"/>
</dbReference>
<keyword evidence="2" id="KW-0175">Coiled coil</keyword>
<reference evidence="3 4" key="1">
    <citation type="journal article" date="2001" name="J. Bacteriol.">
        <title>Genome sequence and comparative analysis of the solvent-producing bacterium Clostridium acetobutylicum.</title>
        <authorList>
            <person name="Nolling J."/>
            <person name="Breton G."/>
            <person name="Omelchenko M.V."/>
            <person name="Makarova K.S."/>
            <person name="Zeng Q."/>
            <person name="Gibson R."/>
            <person name="Lee H.M."/>
            <person name="Dubois J."/>
            <person name="Qiu D."/>
            <person name="Hitti J."/>
            <person name="Wolf Y.I."/>
            <person name="Tatusov R.L."/>
            <person name="Sabathe F."/>
            <person name="Doucette-Stamm L."/>
            <person name="Soucaille P."/>
            <person name="Daly M.J."/>
            <person name="Bennett G.N."/>
            <person name="Koonin E.V."/>
            <person name="Smith D.R."/>
        </authorList>
    </citation>
    <scope>NUCLEOTIDE SEQUENCE [LARGE SCALE GENOMIC DNA]</scope>
    <source>
        <strain evidence="4">ATCC 824 / DSM 792 / JCM 1419 / LMG 5710 / VKM B-1787</strain>
    </source>
</reference>
<dbReference type="HOGENOM" id="CLU_2258770_0_0_9"/>
<dbReference type="InterPro" id="IPR036689">
    <property type="entry name" value="ESAT-6-like_sf"/>
</dbReference>
<dbReference type="Proteomes" id="UP000000814">
    <property type="component" value="Chromosome"/>
</dbReference>
<accession>Q97MZ2</accession>
<dbReference type="PIR" id="G96905">
    <property type="entry name" value="G96905"/>
</dbReference>
<dbReference type="Pfam" id="PF06013">
    <property type="entry name" value="WXG100"/>
    <property type="match status" value="1"/>
</dbReference>
<comment type="similarity">
    <text evidence="1">Belongs to the WXG100 family.</text>
</comment>
<keyword evidence="4" id="KW-1185">Reference proteome</keyword>
<dbReference type="STRING" id="272562.CA_C0047"/>
<dbReference type="AlphaFoldDB" id="Q97MZ2"/>
<name>Q97MZ2_CLOAB</name>
<evidence type="ECO:0000313" key="3">
    <source>
        <dbReference type="EMBL" id="AAK78034.1"/>
    </source>
</evidence>
<proteinExistence type="inferred from homology"/>